<evidence type="ECO:0000313" key="5">
    <source>
        <dbReference type="EMBL" id="SLN31591.1"/>
    </source>
</evidence>
<keyword evidence="3 5" id="KW-0326">Glycosidase</keyword>
<dbReference type="Gene3D" id="3.90.400.10">
    <property type="entry name" value="Oligo-1,6-glucosidase, Domain 2"/>
    <property type="match status" value="1"/>
</dbReference>
<dbReference type="FunFam" id="3.90.400.10:FF:000002">
    <property type="entry name" value="Sucrose isomerase"/>
    <property type="match status" value="1"/>
</dbReference>
<dbReference type="CDD" id="cd11330">
    <property type="entry name" value="AmyAc_OligoGlu"/>
    <property type="match status" value="1"/>
</dbReference>
<evidence type="ECO:0000256" key="2">
    <source>
        <dbReference type="ARBA" id="ARBA00022801"/>
    </source>
</evidence>
<evidence type="ECO:0000259" key="4">
    <source>
        <dbReference type="SMART" id="SM00642"/>
    </source>
</evidence>
<evidence type="ECO:0000256" key="1">
    <source>
        <dbReference type="ARBA" id="ARBA00008061"/>
    </source>
</evidence>
<sequence length="550" mass="61113">MSTPQSLPANGQLAGDADWWRGAVIYQIYPRSFQDDNGDGIGDLAGITRRLDHIASLGADAIWLSPFFTSPMKDMGYDVSDYCDVDPSFGTLADFDALVAKAHGLGLRVMIDQVLSHTSDQHPWFEESRQSREGEKADWYVWADPNPDGTPPTNWQSVFGGAAWTWDARRKQYYLHNFLSSQPDLNFHCPAVQDALLETVRFWLERGVDGFRLDTVNFYFHDQDLRNNPPAGGAGNDVPDINPYGYQDHLYDKTRPENIGFLKRFRALLDEFPGTAAVGEVGDGERSLQTMAEYTADGDRLHMCYSFDMLGPDFSPAHFRGCIEKFEAASEEFSQGNSWPCWAFSNHDVNRHMSRWAHHAEDQVALAKLAGSLLMSLKGSVCLYQGEELGLTEAELQFEDLTDPYGITFWPEFKGRDGCRTPMVWEAAAPNAGFSTANKTWLPVTPPHAAMAVDTQAGQAGSVLEHYRAFLALRKTRPSLIKGDIAFIDWDGGLAFLRRFEGECTLCVFNLAQTPARFSLPEGKVTPLMGIVSGTAAELEGFGLLIADLS</sequence>
<gene>
    <name evidence="5" type="primary">malL_1</name>
    <name evidence="5" type="ORF">PSA7680_01527</name>
</gene>
<keyword evidence="6" id="KW-1185">Reference proteome</keyword>
<name>A0A1Y5S3U8_9RHOB</name>
<protein>
    <submittedName>
        <fullName evidence="5">Oligo-1,6-glucosidase 1</fullName>
        <ecNumber evidence="5">3.2.1.10</ecNumber>
    </submittedName>
</protein>
<reference evidence="5 6" key="1">
    <citation type="submission" date="2017-03" db="EMBL/GenBank/DDBJ databases">
        <authorList>
            <person name="Afonso C.L."/>
            <person name="Miller P.J."/>
            <person name="Scott M.A."/>
            <person name="Spackman E."/>
            <person name="Goraichik I."/>
            <person name="Dimitrov K.M."/>
            <person name="Suarez D.L."/>
            <person name="Swayne D.E."/>
        </authorList>
    </citation>
    <scope>NUCLEOTIDE SEQUENCE [LARGE SCALE GENOMIC DNA]</scope>
    <source>
        <strain evidence="5 6">CECT 7680</strain>
    </source>
</reference>
<dbReference type="EC" id="3.2.1.10" evidence="5"/>
<dbReference type="Pfam" id="PF00128">
    <property type="entry name" value="Alpha-amylase"/>
    <property type="match status" value="1"/>
</dbReference>
<dbReference type="GO" id="GO:0009313">
    <property type="term" value="P:oligosaccharide catabolic process"/>
    <property type="evidence" value="ECO:0007669"/>
    <property type="project" value="TreeGrafter"/>
</dbReference>
<dbReference type="InterPro" id="IPR013780">
    <property type="entry name" value="Glyco_hydro_b"/>
</dbReference>
<dbReference type="PANTHER" id="PTHR10357">
    <property type="entry name" value="ALPHA-AMYLASE FAMILY MEMBER"/>
    <property type="match status" value="1"/>
</dbReference>
<dbReference type="Proteomes" id="UP000193409">
    <property type="component" value="Unassembled WGS sequence"/>
</dbReference>
<accession>A0A1Y5S3U8</accession>
<dbReference type="InterPro" id="IPR006047">
    <property type="entry name" value="GH13_cat_dom"/>
</dbReference>
<proteinExistence type="inferred from homology"/>
<evidence type="ECO:0000256" key="3">
    <source>
        <dbReference type="ARBA" id="ARBA00023295"/>
    </source>
</evidence>
<organism evidence="5 6">
    <name type="scientific">Pseudoruegeria aquimaris</name>
    <dbReference type="NCBI Taxonomy" id="393663"/>
    <lineage>
        <taxon>Bacteria</taxon>
        <taxon>Pseudomonadati</taxon>
        <taxon>Pseudomonadota</taxon>
        <taxon>Alphaproteobacteria</taxon>
        <taxon>Rhodobacterales</taxon>
        <taxon>Roseobacteraceae</taxon>
        <taxon>Pseudoruegeria</taxon>
    </lineage>
</organism>
<dbReference type="Gene3D" id="2.60.40.1180">
    <property type="entry name" value="Golgi alpha-mannosidase II"/>
    <property type="match status" value="1"/>
</dbReference>
<dbReference type="SMART" id="SM00642">
    <property type="entry name" value="Aamy"/>
    <property type="match status" value="1"/>
</dbReference>
<dbReference type="AlphaFoldDB" id="A0A1Y5S3U8"/>
<dbReference type="RefSeq" id="WP_085868066.1">
    <property type="nucleotide sequence ID" value="NZ_FWFQ01000008.1"/>
</dbReference>
<dbReference type="InterPro" id="IPR045857">
    <property type="entry name" value="O16G_dom_2"/>
</dbReference>
<evidence type="ECO:0000313" key="6">
    <source>
        <dbReference type="Proteomes" id="UP000193409"/>
    </source>
</evidence>
<comment type="similarity">
    <text evidence="1">Belongs to the glycosyl hydrolase 13 family.</text>
</comment>
<dbReference type="GO" id="GO:0004556">
    <property type="term" value="F:alpha-amylase activity"/>
    <property type="evidence" value="ECO:0007669"/>
    <property type="project" value="TreeGrafter"/>
</dbReference>
<dbReference type="InterPro" id="IPR017853">
    <property type="entry name" value="GH"/>
</dbReference>
<dbReference type="Gene3D" id="3.20.20.80">
    <property type="entry name" value="Glycosidases"/>
    <property type="match status" value="2"/>
</dbReference>
<dbReference type="SUPFAM" id="SSF51445">
    <property type="entry name" value="(Trans)glycosidases"/>
    <property type="match status" value="1"/>
</dbReference>
<dbReference type="OrthoDB" id="9805159at2"/>
<feature type="domain" description="Glycosyl hydrolase family 13 catalytic" evidence="4">
    <location>
        <begin position="27"/>
        <end position="420"/>
    </location>
</feature>
<dbReference type="EMBL" id="FWFQ01000008">
    <property type="protein sequence ID" value="SLN31591.1"/>
    <property type="molecule type" value="Genomic_DNA"/>
</dbReference>
<dbReference type="GO" id="GO:0004574">
    <property type="term" value="F:oligo-1,6-glucosidase activity"/>
    <property type="evidence" value="ECO:0007669"/>
    <property type="project" value="UniProtKB-EC"/>
</dbReference>
<keyword evidence="2 5" id="KW-0378">Hydrolase</keyword>
<dbReference type="PANTHER" id="PTHR10357:SF179">
    <property type="entry name" value="NEUTRAL AND BASIC AMINO ACID TRANSPORT PROTEIN RBAT"/>
    <property type="match status" value="1"/>
</dbReference>